<evidence type="ECO:0000256" key="3">
    <source>
        <dbReference type="PIRSR" id="PIRSR606225-1"/>
    </source>
</evidence>
<evidence type="ECO:0000256" key="2">
    <source>
        <dbReference type="ARBA" id="ARBA00010876"/>
    </source>
</evidence>
<evidence type="ECO:0000259" key="5">
    <source>
        <dbReference type="Pfam" id="PF00849"/>
    </source>
</evidence>
<evidence type="ECO:0000256" key="4">
    <source>
        <dbReference type="RuleBase" id="RU362028"/>
    </source>
</evidence>
<dbReference type="InterPro" id="IPR050188">
    <property type="entry name" value="RluA_PseudoU_synthase"/>
</dbReference>
<dbReference type="InterPro" id="IPR006224">
    <property type="entry name" value="PsdUridine_synth_RluA-like_CS"/>
</dbReference>
<dbReference type="PANTHER" id="PTHR21600:SF35">
    <property type="entry name" value="PSEUDOURIDINE SYNTHASE"/>
    <property type="match status" value="1"/>
</dbReference>
<dbReference type="CDD" id="cd02869">
    <property type="entry name" value="PseudoU_synth_RluA_like"/>
    <property type="match status" value="1"/>
</dbReference>
<dbReference type="GO" id="GO:0140098">
    <property type="term" value="F:catalytic activity, acting on RNA"/>
    <property type="evidence" value="ECO:0007669"/>
    <property type="project" value="UniProtKB-ARBA"/>
</dbReference>
<dbReference type="NCBIfam" id="TIGR00005">
    <property type="entry name" value="rluA_subfam"/>
    <property type="match status" value="1"/>
</dbReference>
<evidence type="ECO:0000313" key="7">
    <source>
        <dbReference type="Proteomes" id="UP000051160"/>
    </source>
</evidence>
<dbReference type="Gene3D" id="3.30.2350.10">
    <property type="entry name" value="Pseudouridine synthase"/>
    <property type="match status" value="1"/>
</dbReference>
<keyword evidence="4" id="KW-0413">Isomerase</keyword>
<accession>A0A0R1LR76</accession>
<dbReference type="PROSITE" id="PS01129">
    <property type="entry name" value="PSI_RLU"/>
    <property type="match status" value="1"/>
</dbReference>
<dbReference type="EMBL" id="AZEE01000028">
    <property type="protein sequence ID" value="KRK98315.1"/>
    <property type="molecule type" value="Genomic_DNA"/>
</dbReference>
<dbReference type="InterPro" id="IPR006225">
    <property type="entry name" value="PsdUridine_synth_RluC/D"/>
</dbReference>
<dbReference type="Proteomes" id="UP000051160">
    <property type="component" value="Unassembled WGS sequence"/>
</dbReference>
<dbReference type="AlphaFoldDB" id="A0A0R1LR76"/>
<proteinExistence type="inferred from homology"/>
<comment type="function">
    <text evidence="4">Responsible for synthesis of pseudouridine from uracil.</text>
</comment>
<dbReference type="InterPro" id="IPR006145">
    <property type="entry name" value="PsdUridine_synth_RsuA/RluA"/>
</dbReference>
<dbReference type="GO" id="GO:0009982">
    <property type="term" value="F:pseudouridine synthase activity"/>
    <property type="evidence" value="ECO:0007669"/>
    <property type="project" value="InterPro"/>
</dbReference>
<comment type="caution">
    <text evidence="6">The sequence shown here is derived from an EMBL/GenBank/DDBJ whole genome shotgun (WGS) entry which is preliminary data.</text>
</comment>
<dbReference type="GO" id="GO:0003723">
    <property type="term" value="F:RNA binding"/>
    <property type="evidence" value="ECO:0007669"/>
    <property type="project" value="InterPro"/>
</dbReference>
<evidence type="ECO:0000313" key="6">
    <source>
        <dbReference type="EMBL" id="KRK98315.1"/>
    </source>
</evidence>
<comment type="similarity">
    <text evidence="2 4">Belongs to the pseudouridine synthase RluA family.</text>
</comment>
<dbReference type="SUPFAM" id="SSF55120">
    <property type="entry name" value="Pseudouridine synthase"/>
    <property type="match status" value="1"/>
</dbReference>
<dbReference type="PATRIC" id="fig|1423776.4.peg.1313"/>
<protein>
    <recommendedName>
        <fullName evidence="4">Pseudouridine synthase</fullName>
        <ecNumber evidence="4">5.4.99.-</ecNumber>
    </recommendedName>
</protein>
<dbReference type="Pfam" id="PF00849">
    <property type="entry name" value="PseudoU_synth_2"/>
    <property type="match status" value="1"/>
</dbReference>
<comment type="catalytic activity">
    <reaction evidence="1 4">
        <text>a uridine in RNA = a pseudouridine in RNA</text>
        <dbReference type="Rhea" id="RHEA:48348"/>
        <dbReference type="Rhea" id="RHEA-COMP:12068"/>
        <dbReference type="Rhea" id="RHEA-COMP:12069"/>
        <dbReference type="ChEBI" id="CHEBI:65314"/>
        <dbReference type="ChEBI" id="CHEBI:65315"/>
    </reaction>
</comment>
<gene>
    <name evidence="6" type="ORF">FD04_GL001299</name>
</gene>
<name>A0A0R1LR76_9LACO</name>
<dbReference type="EC" id="5.4.99.-" evidence="4"/>
<dbReference type="STRING" id="1423776.FD04_GL001299"/>
<evidence type="ECO:0000256" key="1">
    <source>
        <dbReference type="ARBA" id="ARBA00000073"/>
    </source>
</evidence>
<feature type="domain" description="Pseudouridine synthase RsuA/RluA-like" evidence="5">
    <location>
        <begin position="68"/>
        <end position="220"/>
    </location>
</feature>
<keyword evidence="7" id="KW-1185">Reference proteome</keyword>
<reference evidence="6 7" key="1">
    <citation type="journal article" date="2015" name="Genome Announc.">
        <title>Expanding the biotechnology potential of lactobacilli through comparative genomics of 213 strains and associated genera.</title>
        <authorList>
            <person name="Sun Z."/>
            <person name="Harris H.M."/>
            <person name="McCann A."/>
            <person name="Guo C."/>
            <person name="Argimon S."/>
            <person name="Zhang W."/>
            <person name="Yang X."/>
            <person name="Jeffery I.B."/>
            <person name="Cooney J.C."/>
            <person name="Kagawa T.F."/>
            <person name="Liu W."/>
            <person name="Song Y."/>
            <person name="Salvetti E."/>
            <person name="Wrobel A."/>
            <person name="Rasinkangas P."/>
            <person name="Parkhill J."/>
            <person name="Rea M.C."/>
            <person name="O'Sullivan O."/>
            <person name="Ritari J."/>
            <person name="Douillard F.P."/>
            <person name="Paul Ross R."/>
            <person name="Yang R."/>
            <person name="Briner A.E."/>
            <person name="Felis G.E."/>
            <person name="de Vos W.M."/>
            <person name="Barrangou R."/>
            <person name="Klaenhammer T.R."/>
            <person name="Caufield P.W."/>
            <person name="Cui Y."/>
            <person name="Zhang H."/>
            <person name="O'Toole P.W."/>
        </authorList>
    </citation>
    <scope>NUCLEOTIDE SEQUENCE [LARGE SCALE GENOMIC DNA]</scope>
    <source>
        <strain evidence="6 7">DSM 19909</strain>
    </source>
</reference>
<dbReference type="PANTHER" id="PTHR21600">
    <property type="entry name" value="MITOCHONDRIAL RNA PSEUDOURIDINE SYNTHASE"/>
    <property type="match status" value="1"/>
</dbReference>
<dbReference type="InterPro" id="IPR020103">
    <property type="entry name" value="PsdUridine_synth_cat_dom_sf"/>
</dbReference>
<organism evidence="6 7">
    <name type="scientific">Secundilactobacillus odoratitofui DSM 19909 = JCM 15043</name>
    <dbReference type="NCBI Taxonomy" id="1423776"/>
    <lineage>
        <taxon>Bacteria</taxon>
        <taxon>Bacillati</taxon>
        <taxon>Bacillota</taxon>
        <taxon>Bacilli</taxon>
        <taxon>Lactobacillales</taxon>
        <taxon>Lactobacillaceae</taxon>
        <taxon>Secundilactobacillus</taxon>
    </lineage>
</organism>
<sequence length="282" mass="31626">MRQQGISRTLLKQIKFNGGDIKVGGESVRVTYKMVTGQWLEVTLPPEVGSDSIVASPTPLEILYEDAHFLVVNKPAKVASVPSHLYPDDTMVNRVKGYLERTNAASQVTHIVTRLDRETSGAVIFAKHHFAHTVLDTQLKQHALRKTYLCVATGQFRQRHELIDQPIGRQPGSFIKRTVAKTGKTAQTEYWVVKQMAACSLLRVRLHTGRTHQIRVHLASIGHPLVGDFLYGQQSNPWIDRQALHCASVSFFNPFEQRQVTCYAPLPDDLANLIINESQLNA</sequence>
<dbReference type="GO" id="GO:0000455">
    <property type="term" value="P:enzyme-directed rRNA pseudouridine synthesis"/>
    <property type="evidence" value="ECO:0007669"/>
    <property type="project" value="TreeGrafter"/>
</dbReference>
<feature type="active site" evidence="3">
    <location>
        <position position="116"/>
    </location>
</feature>